<evidence type="ECO:0000256" key="6">
    <source>
        <dbReference type="ARBA" id="ARBA00022705"/>
    </source>
</evidence>
<feature type="non-terminal residue" evidence="14">
    <location>
        <position position="409"/>
    </location>
</feature>
<keyword evidence="9" id="KW-0862">Zinc</keyword>
<dbReference type="InterPro" id="IPR034151">
    <property type="entry name" value="TOPRIM_DnaG_bac"/>
</dbReference>
<keyword evidence="7" id="KW-0479">Metal-binding</keyword>
<proteinExistence type="inferred from homology"/>
<evidence type="ECO:0000256" key="8">
    <source>
        <dbReference type="ARBA" id="ARBA00022771"/>
    </source>
</evidence>
<dbReference type="InterPro" id="IPR002694">
    <property type="entry name" value="Znf_CHC2"/>
</dbReference>
<keyword evidence="4 14" id="KW-0808">Transferase</keyword>
<keyword evidence="10" id="KW-0460">Magnesium</keyword>
<dbReference type="InterPro" id="IPR036977">
    <property type="entry name" value="DNA_primase_Znf_CHC2"/>
</dbReference>
<dbReference type="PANTHER" id="PTHR30313:SF2">
    <property type="entry name" value="DNA PRIMASE"/>
    <property type="match status" value="1"/>
</dbReference>
<dbReference type="SUPFAM" id="SSF57783">
    <property type="entry name" value="Zinc beta-ribbon"/>
    <property type="match status" value="1"/>
</dbReference>
<dbReference type="Gene3D" id="3.40.1360.10">
    <property type="match status" value="1"/>
</dbReference>
<dbReference type="PANTHER" id="PTHR30313">
    <property type="entry name" value="DNA PRIMASE"/>
    <property type="match status" value="1"/>
</dbReference>
<evidence type="ECO:0000256" key="10">
    <source>
        <dbReference type="ARBA" id="ARBA00022842"/>
    </source>
</evidence>
<evidence type="ECO:0000256" key="4">
    <source>
        <dbReference type="ARBA" id="ARBA00022679"/>
    </source>
</evidence>
<keyword evidence="5 14" id="KW-0548">Nucleotidyltransferase</keyword>
<dbReference type="SMART" id="SM00400">
    <property type="entry name" value="ZnF_CHCC"/>
    <property type="match status" value="1"/>
</dbReference>
<dbReference type="GO" id="GO:0006269">
    <property type="term" value="P:DNA replication, synthesis of primer"/>
    <property type="evidence" value="ECO:0007669"/>
    <property type="project" value="UniProtKB-KW"/>
</dbReference>
<keyword evidence="2" id="KW-0240">DNA-directed RNA polymerase</keyword>
<dbReference type="Pfam" id="PF08275">
    <property type="entry name" value="DNAG_N"/>
    <property type="match status" value="1"/>
</dbReference>
<reference evidence="14 15" key="1">
    <citation type="journal article" date="2015" name="Nature">
        <title>rRNA introns, odd ribosomes, and small enigmatic genomes across a large radiation of phyla.</title>
        <authorList>
            <person name="Brown C.T."/>
            <person name="Hug L.A."/>
            <person name="Thomas B.C."/>
            <person name="Sharon I."/>
            <person name="Castelle C.J."/>
            <person name="Singh A."/>
            <person name="Wilkins M.J."/>
            <person name="Williams K.H."/>
            <person name="Banfield J.F."/>
        </authorList>
    </citation>
    <scope>NUCLEOTIDE SEQUENCE [LARGE SCALE GENOMIC DNA]</scope>
</reference>
<keyword evidence="3" id="KW-0639">Primosome</keyword>
<keyword evidence="8" id="KW-0863">Zinc-finger</keyword>
<organism evidence="14 15">
    <name type="scientific">candidate division WS6 bacterium GW2011_GWC1_33_20</name>
    <dbReference type="NCBI Taxonomy" id="1619089"/>
    <lineage>
        <taxon>Bacteria</taxon>
        <taxon>Candidatus Dojkabacteria</taxon>
    </lineage>
</organism>
<dbReference type="GO" id="GO:0003899">
    <property type="term" value="F:DNA-directed RNA polymerase activity"/>
    <property type="evidence" value="ECO:0007669"/>
    <property type="project" value="InterPro"/>
</dbReference>
<dbReference type="Pfam" id="PF13155">
    <property type="entry name" value="Toprim_2"/>
    <property type="match status" value="1"/>
</dbReference>
<dbReference type="InterPro" id="IPR006295">
    <property type="entry name" value="DNA_primase_DnaG"/>
</dbReference>
<evidence type="ECO:0000256" key="2">
    <source>
        <dbReference type="ARBA" id="ARBA00022478"/>
    </source>
</evidence>
<evidence type="ECO:0000256" key="1">
    <source>
        <dbReference type="ARBA" id="ARBA00001947"/>
    </source>
</evidence>
<evidence type="ECO:0000256" key="7">
    <source>
        <dbReference type="ARBA" id="ARBA00022723"/>
    </source>
</evidence>
<evidence type="ECO:0000259" key="13">
    <source>
        <dbReference type="PROSITE" id="PS50880"/>
    </source>
</evidence>
<evidence type="ECO:0000256" key="9">
    <source>
        <dbReference type="ARBA" id="ARBA00022833"/>
    </source>
</evidence>
<dbReference type="EMBL" id="LBOV01000007">
    <property type="protein sequence ID" value="KKP44035.1"/>
    <property type="molecule type" value="Genomic_DNA"/>
</dbReference>
<dbReference type="GO" id="GO:1990077">
    <property type="term" value="C:primosome complex"/>
    <property type="evidence" value="ECO:0007669"/>
    <property type="project" value="UniProtKB-KW"/>
</dbReference>
<dbReference type="HAMAP" id="MF_00974">
    <property type="entry name" value="DNA_primase_DnaG"/>
    <property type="match status" value="1"/>
</dbReference>
<dbReference type="InterPro" id="IPR050219">
    <property type="entry name" value="DnaG_primase"/>
</dbReference>
<dbReference type="SMART" id="SM00493">
    <property type="entry name" value="TOPRIM"/>
    <property type="match status" value="1"/>
</dbReference>
<dbReference type="EC" id="2.7.7.-" evidence="14"/>
<dbReference type="FunFam" id="3.90.580.10:FF:000001">
    <property type="entry name" value="DNA primase"/>
    <property type="match status" value="1"/>
</dbReference>
<comment type="cofactor">
    <cofactor evidence="1">
        <name>Zn(2+)</name>
        <dbReference type="ChEBI" id="CHEBI:29105"/>
    </cofactor>
</comment>
<dbReference type="InterPro" id="IPR013264">
    <property type="entry name" value="DNAG_N"/>
</dbReference>
<dbReference type="Gene3D" id="3.90.980.10">
    <property type="entry name" value="DNA primase, catalytic core, N-terminal domain"/>
    <property type="match status" value="1"/>
</dbReference>
<dbReference type="Proteomes" id="UP000034302">
    <property type="component" value="Unassembled WGS sequence"/>
</dbReference>
<protein>
    <submittedName>
        <fullName evidence="14">Primase, DNA primase protein</fullName>
        <ecNumber evidence="14">2.7.7.-</ecNumber>
    </submittedName>
</protein>
<dbReference type="GO" id="GO:0008270">
    <property type="term" value="F:zinc ion binding"/>
    <property type="evidence" value="ECO:0007669"/>
    <property type="project" value="UniProtKB-KW"/>
</dbReference>
<evidence type="ECO:0000256" key="12">
    <source>
        <dbReference type="ARBA" id="ARBA00023163"/>
    </source>
</evidence>
<keyword evidence="6" id="KW-0235">DNA replication</keyword>
<dbReference type="GO" id="GO:0003677">
    <property type="term" value="F:DNA binding"/>
    <property type="evidence" value="ECO:0007669"/>
    <property type="project" value="UniProtKB-KW"/>
</dbReference>
<feature type="domain" description="Toprim" evidence="13">
    <location>
        <begin position="251"/>
        <end position="330"/>
    </location>
</feature>
<keyword evidence="12" id="KW-0804">Transcription</keyword>
<dbReference type="NCBIfam" id="TIGR01391">
    <property type="entry name" value="dnaG"/>
    <property type="match status" value="1"/>
</dbReference>
<dbReference type="GO" id="GO:0005737">
    <property type="term" value="C:cytoplasm"/>
    <property type="evidence" value="ECO:0007669"/>
    <property type="project" value="TreeGrafter"/>
</dbReference>
<dbReference type="PROSITE" id="PS50880">
    <property type="entry name" value="TOPRIM"/>
    <property type="match status" value="1"/>
</dbReference>
<dbReference type="Pfam" id="PF01807">
    <property type="entry name" value="Zn_ribbon_DnaG"/>
    <property type="match status" value="1"/>
</dbReference>
<evidence type="ECO:0000256" key="3">
    <source>
        <dbReference type="ARBA" id="ARBA00022515"/>
    </source>
</evidence>
<keyword evidence="11" id="KW-0238">DNA-binding</keyword>
<evidence type="ECO:0000313" key="14">
    <source>
        <dbReference type="EMBL" id="KKP44035.1"/>
    </source>
</evidence>
<dbReference type="InterPro" id="IPR030846">
    <property type="entry name" value="DnaG_bac"/>
</dbReference>
<evidence type="ECO:0000256" key="5">
    <source>
        <dbReference type="ARBA" id="ARBA00022695"/>
    </source>
</evidence>
<gene>
    <name evidence="14" type="ORF">UR34_C0007G0027</name>
</gene>
<name>A0A0G0BYP7_9BACT</name>
<dbReference type="InterPro" id="IPR006171">
    <property type="entry name" value="TOPRIM_dom"/>
</dbReference>
<dbReference type="AlphaFoldDB" id="A0A0G0BYP7"/>
<dbReference type="PATRIC" id="fig|1619089.3.peg.357"/>
<comment type="caution">
    <text evidence="14">The sequence shown here is derived from an EMBL/GenBank/DDBJ whole genome shotgun (WGS) entry which is preliminary data.</text>
</comment>
<dbReference type="GO" id="GO:0000428">
    <property type="term" value="C:DNA-directed RNA polymerase complex"/>
    <property type="evidence" value="ECO:0007669"/>
    <property type="project" value="UniProtKB-KW"/>
</dbReference>
<accession>A0A0G0BYP7</accession>
<sequence length="409" mass="46907">MNSSRDQIEEIKNKLDIVDVISKYVQLKQAGKNFIGICPFHTEKTPSFVVSPEIQRYKCFGCGETGDIFNFIQKIENIDFPETLEKLAKEAGVRLEKSISTSRYERIETINKQATIFFYQQLHKPINKEALNYLYKRGITDESIKNFGIGYAPGGYDLLNYIQKEKKYSKEELISSGLFVEKEGKIRGKFVKRIMFPIRSSSGKVIAFTGRVLPGNDFGPKYMNSPETPIYSKKENFYGQYESRQEIRKQDLVILCEGTTDVISAHQIGVKNIVAPLGTALTKEQLQKISKLTKNIFFLFDSDIAGQQAVEKGFILAQQFGLRTYAANTLPYKDLDEMIGKEPKKLESIIKKRIDAYTYLLTEYIKDKDINNFEQYSRIVSWIDRILGYVTNESLLSFYVKVGVNITKI</sequence>
<dbReference type="CDD" id="cd03364">
    <property type="entry name" value="TOPRIM_DnaG_primases"/>
    <property type="match status" value="1"/>
</dbReference>
<evidence type="ECO:0000256" key="11">
    <source>
        <dbReference type="ARBA" id="ARBA00023125"/>
    </source>
</evidence>
<dbReference type="SUPFAM" id="SSF56731">
    <property type="entry name" value="DNA primase core"/>
    <property type="match status" value="1"/>
</dbReference>
<evidence type="ECO:0000313" key="15">
    <source>
        <dbReference type="Proteomes" id="UP000034302"/>
    </source>
</evidence>
<dbReference type="InterPro" id="IPR037068">
    <property type="entry name" value="DNA_primase_core_N_sf"/>
</dbReference>
<dbReference type="Gene3D" id="3.90.580.10">
    <property type="entry name" value="Zinc finger, CHC2-type domain"/>
    <property type="match status" value="1"/>
</dbReference>